<dbReference type="SUPFAM" id="SSF57701">
    <property type="entry name" value="Zn2/Cys6 DNA-binding domain"/>
    <property type="match status" value="1"/>
</dbReference>
<dbReference type="CDD" id="cd00067">
    <property type="entry name" value="GAL4"/>
    <property type="match status" value="1"/>
</dbReference>
<protein>
    <recommendedName>
        <fullName evidence="5">Zn(2)-C6 fungal-type domain-containing protein</fullName>
    </recommendedName>
</protein>
<evidence type="ECO:0000256" key="4">
    <source>
        <dbReference type="SAM" id="MobiDB-lite"/>
    </source>
</evidence>
<dbReference type="Pfam" id="PF00172">
    <property type="entry name" value="Zn_clus"/>
    <property type="match status" value="1"/>
</dbReference>
<dbReference type="InterPro" id="IPR007219">
    <property type="entry name" value="XnlR_reg_dom"/>
</dbReference>
<dbReference type="GO" id="GO:0003677">
    <property type="term" value="F:DNA binding"/>
    <property type="evidence" value="ECO:0007669"/>
    <property type="project" value="InterPro"/>
</dbReference>
<accession>A0AAD9MD17</accession>
<feature type="region of interest" description="Disordered" evidence="4">
    <location>
        <begin position="271"/>
        <end position="327"/>
    </location>
</feature>
<feature type="domain" description="Zn(2)-C6 fungal-type" evidence="5">
    <location>
        <begin position="107"/>
        <end position="136"/>
    </location>
</feature>
<feature type="compositionally biased region" description="Low complexity" evidence="4">
    <location>
        <begin position="170"/>
        <end position="180"/>
    </location>
</feature>
<reference evidence="6" key="1">
    <citation type="journal article" date="2023" name="Mol. Plant Microbe Interact.">
        <title>Elucidating the Obligate Nature and Biological Capacity of an Invasive Fungal Corn Pathogen.</title>
        <authorList>
            <person name="MacCready J.S."/>
            <person name="Roggenkamp E.M."/>
            <person name="Gdanetz K."/>
            <person name="Chilvers M.I."/>
        </authorList>
    </citation>
    <scope>NUCLEOTIDE SEQUENCE</scope>
    <source>
        <strain evidence="6">PM02</strain>
    </source>
</reference>
<comment type="subcellular location">
    <subcellularLocation>
        <location evidence="1">Nucleus</location>
    </subcellularLocation>
</comment>
<dbReference type="PROSITE" id="PS00463">
    <property type="entry name" value="ZN2_CY6_FUNGAL_1"/>
    <property type="match status" value="1"/>
</dbReference>
<feature type="region of interest" description="Disordered" evidence="4">
    <location>
        <begin position="17"/>
        <end position="41"/>
    </location>
</feature>
<feature type="compositionally biased region" description="Basic and acidic residues" evidence="4">
    <location>
        <begin position="190"/>
        <end position="205"/>
    </location>
</feature>
<dbReference type="GO" id="GO:0006351">
    <property type="term" value="P:DNA-templated transcription"/>
    <property type="evidence" value="ECO:0007669"/>
    <property type="project" value="InterPro"/>
</dbReference>
<dbReference type="InterPro" id="IPR050613">
    <property type="entry name" value="Sec_Metabolite_Reg"/>
</dbReference>
<dbReference type="SMART" id="SM00066">
    <property type="entry name" value="GAL4"/>
    <property type="match status" value="1"/>
</dbReference>
<dbReference type="GO" id="GO:0005634">
    <property type="term" value="C:nucleus"/>
    <property type="evidence" value="ECO:0007669"/>
    <property type="project" value="UniProtKB-SubCell"/>
</dbReference>
<keyword evidence="7" id="KW-1185">Reference proteome</keyword>
<dbReference type="Pfam" id="PF04082">
    <property type="entry name" value="Fungal_trans"/>
    <property type="match status" value="1"/>
</dbReference>
<evidence type="ECO:0000256" key="1">
    <source>
        <dbReference type="ARBA" id="ARBA00004123"/>
    </source>
</evidence>
<dbReference type="EMBL" id="JAQQPM010000004">
    <property type="protein sequence ID" value="KAK2070485.1"/>
    <property type="molecule type" value="Genomic_DNA"/>
</dbReference>
<evidence type="ECO:0000313" key="6">
    <source>
        <dbReference type="EMBL" id="KAK2070485.1"/>
    </source>
</evidence>
<dbReference type="Proteomes" id="UP001217918">
    <property type="component" value="Unassembled WGS sequence"/>
</dbReference>
<evidence type="ECO:0000259" key="5">
    <source>
        <dbReference type="PROSITE" id="PS50048"/>
    </source>
</evidence>
<dbReference type="AlphaFoldDB" id="A0AAD9MD17"/>
<keyword evidence="3" id="KW-0539">Nucleus</keyword>
<feature type="compositionally biased region" description="Low complexity" evidence="4">
    <location>
        <begin position="275"/>
        <end position="303"/>
    </location>
</feature>
<evidence type="ECO:0000256" key="2">
    <source>
        <dbReference type="ARBA" id="ARBA00022723"/>
    </source>
</evidence>
<dbReference type="PROSITE" id="PS50048">
    <property type="entry name" value="ZN2_CY6_FUNGAL_2"/>
    <property type="match status" value="1"/>
</dbReference>
<feature type="compositionally biased region" description="Basic residues" evidence="4">
    <location>
        <begin position="17"/>
        <end position="28"/>
    </location>
</feature>
<dbReference type="PANTHER" id="PTHR31001:SF40">
    <property type="entry name" value="ZN(II)2CYS6 TRANSCRIPTION FACTOR (EUROFUNG)"/>
    <property type="match status" value="1"/>
</dbReference>
<evidence type="ECO:0000313" key="7">
    <source>
        <dbReference type="Proteomes" id="UP001217918"/>
    </source>
</evidence>
<gene>
    <name evidence="6" type="ORF">P8C59_004972</name>
</gene>
<sequence length="971" mass="105332">MMAPSNIGVQAAFPHHQHHYHHHHHHHNSQQQRPFGFPPADLAPDLAHHVFHSTAAATTTATAATAASLSSARNPVPPGMVEAGPVPAQAQAQQAKPIRRRMRMITSCLECRRRKLKCNKSQPCVNCLKFARECHYLGPKLDEASQLRLTEIKEKVGSLERQLERDVAKTGTGTATATATRKGLAPAEGRGQHHQNEGTDSDRRQHILADDVEDASDEERDLESSPMVSLDLAYEDADTDLVIDLGIQVGRMRITERIGGLNRPRIAEEIQAGLSTTTSTSTKTTTTTTTSTTTATTTTTTTTTPPPPPPPPPLPQQPSPAVDAGASPELAMPDFLRPSQAYIPPTSGLFFGQLTHAPSLLDLLPQRAAGDLLLRRYFEAVHPVARCVHRPSLEAEYAAFWDDVAACYEPRPSAQALVFAAWFAAAVSLDGDNDNDDDDDDDNNNNSTTAAALFGVPRAQLVAHMQLGAESALARAEFLRTTRLETLQAFVVYMLPLCRAEVSRAHSVLVGAAVRMAECMGLHRDGTAYGLAPLDTHVRRLVWHQLCFLDIRTCEAQGPRPAIRRDDYDTRLPLSCPEDALTGMTTAAAAAAAAATTGAGAGMMDLDMDDAEHPAAPQGWTDAVPSLVRFEINEMMRILWADRRRLDARRTTLTAVLAKIEAFRRRMLAKYAALLAPEAAAAAAAAAPVVEGTKDTSSTSSSSSPSSCAADQALQRHTRLVMHLLLCRLHAMVLHPYHANTASPMPPRLAAVLVHAGVGIVEAARELDTDPALAPWRWYAGAYQQFQIALLLATELYYRPHNPAAERVWRCLDYVFLLDPAAPPECKTKLILHDIMAKTSVYTGLRPPLPTLAFAGVANGEALWGLPPPSPENSSDGGGGGGNSNGMQGIFQHQLQHQLQHQHQNQHQHQQQQQQQQALRAGAVPNLMDSIDWDAFNAIFPPNPQTGEIEFANFMGTGVLLPAQGGMKWPT</sequence>
<evidence type="ECO:0000256" key="3">
    <source>
        <dbReference type="ARBA" id="ARBA00023242"/>
    </source>
</evidence>
<feature type="compositionally biased region" description="Low complexity" evidence="4">
    <location>
        <begin position="892"/>
        <end position="917"/>
    </location>
</feature>
<feature type="region of interest" description="Disordered" evidence="4">
    <location>
        <begin position="864"/>
        <end position="920"/>
    </location>
</feature>
<dbReference type="SMART" id="SM00906">
    <property type="entry name" value="Fungal_trans"/>
    <property type="match status" value="1"/>
</dbReference>
<dbReference type="PANTHER" id="PTHR31001">
    <property type="entry name" value="UNCHARACTERIZED TRANSCRIPTIONAL REGULATORY PROTEIN"/>
    <property type="match status" value="1"/>
</dbReference>
<name>A0AAD9MD17_9PEZI</name>
<dbReference type="Gene3D" id="4.10.240.10">
    <property type="entry name" value="Zn(2)-C6 fungal-type DNA-binding domain"/>
    <property type="match status" value="1"/>
</dbReference>
<comment type="caution">
    <text evidence="6">The sequence shown here is derived from an EMBL/GenBank/DDBJ whole genome shotgun (WGS) entry which is preliminary data.</text>
</comment>
<proteinExistence type="predicted"/>
<organism evidence="6 7">
    <name type="scientific">Phyllachora maydis</name>
    <dbReference type="NCBI Taxonomy" id="1825666"/>
    <lineage>
        <taxon>Eukaryota</taxon>
        <taxon>Fungi</taxon>
        <taxon>Dikarya</taxon>
        <taxon>Ascomycota</taxon>
        <taxon>Pezizomycotina</taxon>
        <taxon>Sordariomycetes</taxon>
        <taxon>Sordariomycetidae</taxon>
        <taxon>Phyllachorales</taxon>
        <taxon>Phyllachoraceae</taxon>
        <taxon>Phyllachora</taxon>
    </lineage>
</organism>
<dbReference type="CDD" id="cd12148">
    <property type="entry name" value="fungal_TF_MHR"/>
    <property type="match status" value="1"/>
</dbReference>
<dbReference type="InterPro" id="IPR001138">
    <property type="entry name" value="Zn2Cys6_DnaBD"/>
</dbReference>
<dbReference type="InterPro" id="IPR036864">
    <property type="entry name" value="Zn2-C6_fun-type_DNA-bd_sf"/>
</dbReference>
<dbReference type="GO" id="GO:0000981">
    <property type="term" value="F:DNA-binding transcription factor activity, RNA polymerase II-specific"/>
    <property type="evidence" value="ECO:0007669"/>
    <property type="project" value="InterPro"/>
</dbReference>
<dbReference type="GO" id="GO:0008270">
    <property type="term" value="F:zinc ion binding"/>
    <property type="evidence" value="ECO:0007669"/>
    <property type="project" value="InterPro"/>
</dbReference>
<feature type="compositionally biased region" description="Pro residues" evidence="4">
    <location>
        <begin position="304"/>
        <end position="318"/>
    </location>
</feature>
<keyword evidence="2" id="KW-0479">Metal-binding</keyword>
<feature type="region of interest" description="Disordered" evidence="4">
    <location>
        <begin position="162"/>
        <end position="205"/>
    </location>
</feature>